<name>Q3LFA3_BDEBC</name>
<dbReference type="AlphaFoldDB" id="Q3LFA3"/>
<evidence type="ECO:0000256" key="1">
    <source>
        <dbReference type="SAM" id="MobiDB-lite"/>
    </source>
</evidence>
<dbReference type="RefSeq" id="WP_347357854.1">
    <property type="nucleotide sequence ID" value="NZ_CP168968.1"/>
</dbReference>
<organism evidence="3">
    <name type="scientific">Bdellovibrio bacteriovorus</name>
    <dbReference type="NCBI Taxonomy" id="959"/>
    <lineage>
        <taxon>Bacteria</taxon>
        <taxon>Pseudomonadati</taxon>
        <taxon>Bdellovibrionota</taxon>
        <taxon>Bdellovibrionia</taxon>
        <taxon>Bdellovibrionales</taxon>
        <taxon>Pseudobdellovibrionaceae</taxon>
        <taxon>Bdellovibrio</taxon>
    </lineage>
</organism>
<feature type="region of interest" description="Disordered" evidence="1">
    <location>
        <begin position="26"/>
        <end position="53"/>
    </location>
</feature>
<evidence type="ECO:0000313" key="3">
    <source>
        <dbReference type="EMBL" id="CAE47795.1"/>
    </source>
</evidence>
<evidence type="ECO:0000256" key="2">
    <source>
        <dbReference type="SAM" id="SignalP"/>
    </source>
</evidence>
<gene>
    <name evidence="3" type="primary">hit</name>
</gene>
<proteinExistence type="predicted"/>
<sequence>MKRLLVLSIMLALGFSFVGATSFAQEDDSKRTVNPGDDPNEARSSEATESSVSATGICRECIARRFGAGAGYGSRPMDNTNSRVSPFSEGKAGSSGATGTESGVKGTR</sequence>
<reference evidence="3" key="1">
    <citation type="journal article" date="2005" name="Curr. Microbiol.">
        <title>Transcriptional Activity of the Host-Interaction Locus and a PutativePilin Gene of Bdellovibrio bacteriovorus in the Predatory Life Cycle.</title>
        <authorList>
            <person name="Schwudke D."/>
            <person name="Bernhardt A."/>
            <person name="Beck S."/>
            <person name="Madela K."/>
            <person name="Linscheid M."/>
            <person name="Appel B."/>
            <person name="Strauch E."/>
        </authorList>
    </citation>
    <scope>NUCLEOTIDE SEQUENCE</scope>
    <source>
        <strain evidence="3">DSM 50705</strain>
    </source>
</reference>
<feature type="compositionally biased region" description="Low complexity" evidence="1">
    <location>
        <begin position="88"/>
        <end position="108"/>
    </location>
</feature>
<feature type="signal peptide" evidence="2">
    <location>
        <begin position="1"/>
        <end position="20"/>
    </location>
</feature>
<keyword evidence="2" id="KW-0732">Signal</keyword>
<accession>Q3LFA3</accession>
<feature type="region of interest" description="Disordered" evidence="1">
    <location>
        <begin position="69"/>
        <end position="108"/>
    </location>
</feature>
<dbReference type="EMBL" id="AJ584610">
    <property type="protein sequence ID" value="CAE47795.1"/>
    <property type="molecule type" value="Genomic_DNA"/>
</dbReference>
<protein>
    <submittedName>
        <fullName evidence="3">Uncharacterized protein hit</fullName>
    </submittedName>
</protein>
<feature type="chain" id="PRO_5004228007" evidence="2">
    <location>
        <begin position="21"/>
        <end position="108"/>
    </location>
</feature>